<dbReference type="InterPro" id="IPR005467">
    <property type="entry name" value="His_kinase_dom"/>
</dbReference>
<dbReference type="SUPFAM" id="SSF55874">
    <property type="entry name" value="ATPase domain of HSP90 chaperone/DNA topoisomerase II/histidine kinase"/>
    <property type="match status" value="1"/>
</dbReference>
<dbReference type="PANTHER" id="PTHR41523:SF8">
    <property type="entry name" value="ETHYLENE RESPONSE SENSOR PROTEIN"/>
    <property type="match status" value="1"/>
</dbReference>
<dbReference type="Pfam" id="PF07568">
    <property type="entry name" value="HisKA_2"/>
    <property type="match status" value="1"/>
</dbReference>
<evidence type="ECO:0000259" key="10">
    <source>
        <dbReference type="PROSITE" id="PS50112"/>
    </source>
</evidence>
<evidence type="ECO:0000259" key="11">
    <source>
        <dbReference type="PROSITE" id="PS50113"/>
    </source>
</evidence>
<keyword evidence="8" id="KW-0843">Virulence</keyword>
<keyword evidence="4" id="KW-0808">Transferase</keyword>
<dbReference type="SMART" id="SM00387">
    <property type="entry name" value="HATPase_c"/>
    <property type="match status" value="1"/>
</dbReference>
<dbReference type="SUPFAM" id="SSF55785">
    <property type="entry name" value="PYP-like sensor domain (PAS domain)"/>
    <property type="match status" value="3"/>
</dbReference>
<feature type="domain" description="Histidine kinase" evidence="9">
    <location>
        <begin position="407"/>
        <end position="604"/>
    </location>
</feature>
<keyword evidence="7" id="KW-0067">ATP-binding</keyword>
<evidence type="ECO:0000256" key="3">
    <source>
        <dbReference type="ARBA" id="ARBA00022553"/>
    </source>
</evidence>
<dbReference type="InterPro" id="IPR036890">
    <property type="entry name" value="HATPase_C_sf"/>
</dbReference>
<dbReference type="InterPro" id="IPR000014">
    <property type="entry name" value="PAS"/>
</dbReference>
<evidence type="ECO:0000256" key="5">
    <source>
        <dbReference type="ARBA" id="ARBA00022741"/>
    </source>
</evidence>
<organism evidence="12 13">
    <name type="scientific">Paucibacter sediminis</name>
    <dbReference type="NCBI Taxonomy" id="3019553"/>
    <lineage>
        <taxon>Bacteria</taxon>
        <taxon>Pseudomonadati</taxon>
        <taxon>Pseudomonadota</taxon>
        <taxon>Betaproteobacteria</taxon>
        <taxon>Burkholderiales</taxon>
        <taxon>Sphaerotilaceae</taxon>
        <taxon>Roseateles</taxon>
    </lineage>
</organism>
<name>A0AA95NF07_9BURK</name>
<dbReference type="PANTHER" id="PTHR41523">
    <property type="entry name" value="TWO-COMPONENT SYSTEM SENSOR PROTEIN"/>
    <property type="match status" value="1"/>
</dbReference>
<dbReference type="InterPro" id="IPR003594">
    <property type="entry name" value="HATPase_dom"/>
</dbReference>
<keyword evidence="13" id="KW-1185">Reference proteome</keyword>
<dbReference type="Pfam" id="PF08448">
    <property type="entry name" value="PAS_4"/>
    <property type="match status" value="2"/>
</dbReference>
<dbReference type="Pfam" id="PF02518">
    <property type="entry name" value="HATPase_c"/>
    <property type="match status" value="1"/>
</dbReference>
<dbReference type="CDD" id="cd00130">
    <property type="entry name" value="PAS"/>
    <property type="match status" value="1"/>
</dbReference>
<dbReference type="InterPro" id="IPR001610">
    <property type="entry name" value="PAC"/>
</dbReference>
<sequence length="605" mass="66758">MAVESREGELHLASLHALFASELPVGLAVLDEELRYRHINTMLAEANGVSVQQHLGRTVREVLPAAAASLEPLLQEVLNTGQALRDFEVAAEVPSLPGELSEWLASYLPIADGAGRVVGVLVQALNRSLERRAERIKLESDQQLRRVLDSLFMFVGVLTPDGVLLEANRAPLEAGGVTLEQVRGLYVWDTPWWSADAANQEWLRGAVARAAQGETLRRDVVVRMAGDTRMEIDFMIAPLRDDSGRITHLIPSGIDISARRASEAALQTSEDRFRRVFEGATVGMGLVDQRGVIQLANESMAQLFGYARAELVGMEVHQLVPQRQREQHVSHLKQYMREPALRYMAKRQELYALRRDGSEFAVEIGLNPLPESAGQQVLATISDVTERRAAQAQIERALVEKTVLLNEVHHRVKNNLQVITSLLNLQGRNAEPAVQQALRDSQSRVRSMALMHQMLFERGDLSALELGPYLQRLCGLLRSTYLGESNSIALLVDVPEQGLRIDPQRAIPCGLLVTELVTNAFKHAFPGGRTGRVHVSLQRLAGERALLEVHDDGIGLPPEQTPGQGRSLGLQLLPLLAEQCRATLEIERAAGTRARLFVDMEGTAP</sequence>
<evidence type="ECO:0000256" key="8">
    <source>
        <dbReference type="ARBA" id="ARBA00023026"/>
    </source>
</evidence>
<protein>
    <recommendedName>
        <fullName evidence="2">histidine kinase</fullName>
        <ecNumber evidence="2">2.7.13.3</ecNumber>
    </recommendedName>
</protein>
<dbReference type="KEGG" id="pais:PFX98_09600"/>
<dbReference type="PROSITE" id="PS50113">
    <property type="entry name" value="PAC"/>
    <property type="match status" value="2"/>
</dbReference>
<evidence type="ECO:0000256" key="1">
    <source>
        <dbReference type="ARBA" id="ARBA00000085"/>
    </source>
</evidence>
<dbReference type="InterPro" id="IPR011495">
    <property type="entry name" value="Sig_transdc_His_kin_sub2_dim/P"/>
</dbReference>
<dbReference type="GO" id="GO:0005524">
    <property type="term" value="F:ATP binding"/>
    <property type="evidence" value="ECO:0007669"/>
    <property type="project" value="UniProtKB-KW"/>
</dbReference>
<reference evidence="12" key="1">
    <citation type="submission" date="2023-01" db="EMBL/GenBank/DDBJ databases">
        <title>Whole genome sequence of Paucibacter sp. S2-9 isolated from pond sediment.</title>
        <authorList>
            <person name="Jung J.Y."/>
        </authorList>
    </citation>
    <scope>NUCLEOTIDE SEQUENCE</scope>
    <source>
        <strain evidence="12">S2-9</strain>
    </source>
</reference>
<accession>A0AA95NF07</accession>
<evidence type="ECO:0000313" key="13">
    <source>
        <dbReference type="Proteomes" id="UP001177769"/>
    </source>
</evidence>
<comment type="catalytic activity">
    <reaction evidence="1">
        <text>ATP + protein L-histidine = ADP + protein N-phospho-L-histidine.</text>
        <dbReference type="EC" id="2.7.13.3"/>
    </reaction>
</comment>
<dbReference type="PROSITE" id="PS50112">
    <property type="entry name" value="PAS"/>
    <property type="match status" value="1"/>
</dbReference>
<dbReference type="InterPro" id="IPR013656">
    <property type="entry name" value="PAS_4"/>
</dbReference>
<evidence type="ECO:0000259" key="9">
    <source>
        <dbReference type="PROSITE" id="PS50109"/>
    </source>
</evidence>
<evidence type="ECO:0000313" key="12">
    <source>
        <dbReference type="EMBL" id="WIT13857.1"/>
    </source>
</evidence>
<dbReference type="PROSITE" id="PS50109">
    <property type="entry name" value="HIS_KIN"/>
    <property type="match status" value="1"/>
</dbReference>
<feature type="domain" description="PAC" evidence="11">
    <location>
        <begin position="346"/>
        <end position="396"/>
    </location>
</feature>
<dbReference type="GO" id="GO:0004673">
    <property type="term" value="F:protein histidine kinase activity"/>
    <property type="evidence" value="ECO:0007669"/>
    <property type="project" value="UniProtKB-EC"/>
</dbReference>
<dbReference type="InterPro" id="IPR035965">
    <property type="entry name" value="PAS-like_dom_sf"/>
</dbReference>
<evidence type="ECO:0000256" key="7">
    <source>
        <dbReference type="ARBA" id="ARBA00022840"/>
    </source>
</evidence>
<dbReference type="SMART" id="SM00086">
    <property type="entry name" value="PAC"/>
    <property type="match status" value="2"/>
</dbReference>
<dbReference type="EMBL" id="CP116346">
    <property type="protein sequence ID" value="WIT13857.1"/>
    <property type="molecule type" value="Genomic_DNA"/>
</dbReference>
<evidence type="ECO:0000256" key="6">
    <source>
        <dbReference type="ARBA" id="ARBA00022777"/>
    </source>
</evidence>
<keyword evidence="3" id="KW-0597">Phosphoprotein</keyword>
<dbReference type="EC" id="2.7.13.3" evidence="2"/>
<proteinExistence type="predicted"/>
<dbReference type="NCBIfam" id="TIGR00229">
    <property type="entry name" value="sensory_box"/>
    <property type="match status" value="2"/>
</dbReference>
<dbReference type="Pfam" id="PF13426">
    <property type="entry name" value="PAS_9"/>
    <property type="match status" value="1"/>
</dbReference>
<dbReference type="RefSeq" id="WP_285234976.1">
    <property type="nucleotide sequence ID" value="NZ_CP116346.1"/>
</dbReference>
<dbReference type="Gene3D" id="3.30.565.10">
    <property type="entry name" value="Histidine kinase-like ATPase, C-terminal domain"/>
    <property type="match status" value="1"/>
</dbReference>
<dbReference type="Proteomes" id="UP001177769">
    <property type="component" value="Chromosome"/>
</dbReference>
<keyword evidence="6" id="KW-0418">Kinase</keyword>
<evidence type="ECO:0000256" key="4">
    <source>
        <dbReference type="ARBA" id="ARBA00022679"/>
    </source>
</evidence>
<dbReference type="InterPro" id="IPR000700">
    <property type="entry name" value="PAS-assoc_C"/>
</dbReference>
<gene>
    <name evidence="12" type="ORF">PFX98_09600</name>
</gene>
<dbReference type="SMART" id="SM00091">
    <property type="entry name" value="PAS"/>
    <property type="match status" value="3"/>
</dbReference>
<keyword evidence="5" id="KW-0547">Nucleotide-binding</keyword>
<dbReference type="AlphaFoldDB" id="A0AA95NF07"/>
<feature type="domain" description="PAC" evidence="11">
    <location>
        <begin position="216"/>
        <end position="268"/>
    </location>
</feature>
<dbReference type="Gene3D" id="3.30.450.20">
    <property type="entry name" value="PAS domain"/>
    <property type="match status" value="3"/>
</dbReference>
<evidence type="ECO:0000256" key="2">
    <source>
        <dbReference type="ARBA" id="ARBA00012438"/>
    </source>
</evidence>
<feature type="domain" description="PAS" evidence="10">
    <location>
        <begin position="269"/>
        <end position="339"/>
    </location>
</feature>